<feature type="chain" id="PRO_5019195766" description="Alginate lyase domain-containing protein" evidence="3">
    <location>
        <begin position="24"/>
        <end position="458"/>
    </location>
</feature>
<dbReference type="InterPro" id="IPR008397">
    <property type="entry name" value="Alginate_lyase_dom"/>
</dbReference>
<sequence length="458" mass="50694">MTSSRFWAGPTLLLVWIVLGITAILPTPTCGFTSYVSQFLRVNYTADGIWDNSTLVAQQSIIDAANWYAEQAPWSVLNKTFLAPSNNTHDYLSWAAYYWPDCSNVGNTTALTPQQEWTECVYVDRDGQFSPDVRLVNNSGDFQAMSDAIFYNAMAYKLGGNETFAQRVASYVDVWFINNATAMNPNLNYAQLIRGVDSSGKGQHTGVLDLHDMTKVVSAILLLRVMASPSWTQQLDSAMNDWCTQYVEWLMTSPIALEEKAAANNHGSFYASQTSSIQLLIGNTTDAQATLNNYFQGIYQNQIVANGDQPLESVRTRPFHYRAYNAAAIITINRIAEYMGIDTWNITTAAGTTVHDAVNYAMAQAPGNDNPLELSPVLAAAAMHYGDPKDAYASWIAKQDDVYPGEEYFFWEQPLSNSGLKVFINWNLELRAGDPPPGSGTNINGSNGSRYPDAAWRV</sequence>
<evidence type="ECO:0000256" key="3">
    <source>
        <dbReference type="SAM" id="SignalP"/>
    </source>
</evidence>
<proteinExistence type="predicted"/>
<dbReference type="STRING" id="1890683.A0A427XY51"/>
<accession>A0A427XY51</accession>
<name>A0A427XY51_9TREE</name>
<dbReference type="Pfam" id="PF05426">
    <property type="entry name" value="Alginate_lyase"/>
    <property type="match status" value="1"/>
</dbReference>
<keyword evidence="1 3" id="KW-0732">Signal</keyword>
<evidence type="ECO:0000259" key="4">
    <source>
        <dbReference type="Pfam" id="PF05426"/>
    </source>
</evidence>
<organism evidence="5 6">
    <name type="scientific">Saitozyma podzolica</name>
    <dbReference type="NCBI Taxonomy" id="1890683"/>
    <lineage>
        <taxon>Eukaryota</taxon>
        <taxon>Fungi</taxon>
        <taxon>Dikarya</taxon>
        <taxon>Basidiomycota</taxon>
        <taxon>Agaricomycotina</taxon>
        <taxon>Tremellomycetes</taxon>
        <taxon>Tremellales</taxon>
        <taxon>Trimorphomycetaceae</taxon>
        <taxon>Saitozyma</taxon>
    </lineage>
</organism>
<dbReference type="Gene3D" id="1.50.10.100">
    <property type="entry name" value="Chondroitin AC/alginate lyase"/>
    <property type="match status" value="1"/>
</dbReference>
<evidence type="ECO:0000256" key="2">
    <source>
        <dbReference type="ARBA" id="ARBA00023239"/>
    </source>
</evidence>
<gene>
    <name evidence="5" type="ORF">EHS25_005431</name>
</gene>
<feature type="domain" description="Alginate lyase" evidence="4">
    <location>
        <begin position="79"/>
        <end position="365"/>
    </location>
</feature>
<dbReference type="Proteomes" id="UP000279259">
    <property type="component" value="Unassembled WGS sequence"/>
</dbReference>
<dbReference type="GO" id="GO:0016829">
    <property type="term" value="F:lyase activity"/>
    <property type="evidence" value="ECO:0007669"/>
    <property type="project" value="UniProtKB-KW"/>
</dbReference>
<protein>
    <recommendedName>
        <fullName evidence="4">Alginate lyase domain-containing protein</fullName>
    </recommendedName>
</protein>
<evidence type="ECO:0000313" key="6">
    <source>
        <dbReference type="Proteomes" id="UP000279259"/>
    </source>
</evidence>
<dbReference type="OrthoDB" id="63533at2759"/>
<evidence type="ECO:0000313" key="5">
    <source>
        <dbReference type="EMBL" id="RSH83816.1"/>
    </source>
</evidence>
<evidence type="ECO:0000256" key="1">
    <source>
        <dbReference type="ARBA" id="ARBA00022729"/>
    </source>
</evidence>
<keyword evidence="2" id="KW-0456">Lyase</keyword>
<dbReference type="SUPFAM" id="SSF48230">
    <property type="entry name" value="Chondroitin AC/alginate lyase"/>
    <property type="match status" value="1"/>
</dbReference>
<reference evidence="5 6" key="1">
    <citation type="submission" date="2018-11" db="EMBL/GenBank/DDBJ databases">
        <title>Genome sequence of Saitozyma podzolica DSM 27192.</title>
        <authorList>
            <person name="Aliyu H."/>
            <person name="Gorte O."/>
            <person name="Ochsenreither K."/>
        </authorList>
    </citation>
    <scope>NUCLEOTIDE SEQUENCE [LARGE SCALE GENOMIC DNA]</scope>
    <source>
        <strain evidence="5 6">DSM 27192</strain>
    </source>
</reference>
<comment type="caution">
    <text evidence="5">The sequence shown here is derived from an EMBL/GenBank/DDBJ whole genome shotgun (WGS) entry which is preliminary data.</text>
</comment>
<dbReference type="AlphaFoldDB" id="A0A427XY51"/>
<dbReference type="GO" id="GO:0042597">
    <property type="term" value="C:periplasmic space"/>
    <property type="evidence" value="ECO:0007669"/>
    <property type="project" value="InterPro"/>
</dbReference>
<keyword evidence="6" id="KW-1185">Reference proteome</keyword>
<dbReference type="InterPro" id="IPR008929">
    <property type="entry name" value="Chondroitin_lyas"/>
</dbReference>
<dbReference type="EMBL" id="RSCD01000023">
    <property type="protein sequence ID" value="RSH83816.1"/>
    <property type="molecule type" value="Genomic_DNA"/>
</dbReference>
<feature type="signal peptide" evidence="3">
    <location>
        <begin position="1"/>
        <end position="23"/>
    </location>
</feature>